<feature type="binding site" evidence="4">
    <location>
        <position position="217"/>
    </location>
    <ligand>
        <name>[4Fe-4S] cluster</name>
        <dbReference type="ChEBI" id="CHEBI:49883"/>
    </ligand>
</feature>
<dbReference type="GO" id="GO:0019379">
    <property type="term" value="P:sulfate assimilation, phosphoadenylyl sulfate reduction by phosphoadenylyl-sulfate reductase (thioredoxin)"/>
    <property type="evidence" value="ECO:0007669"/>
    <property type="project" value="UniProtKB-UniRule"/>
</dbReference>
<reference evidence="7 8" key="1">
    <citation type="submission" date="2019-03" db="EMBL/GenBank/DDBJ databases">
        <title>Genomic Encyclopedia of Type Strains, Phase III (KMG-III): the genomes of soil and plant-associated and newly described type strains.</title>
        <authorList>
            <person name="Whitman W."/>
        </authorList>
    </citation>
    <scope>NUCLEOTIDE SEQUENCE [LARGE SCALE GENOMIC DNA]</scope>
    <source>
        <strain evidence="7 8">VKM Ac-2575</strain>
    </source>
</reference>
<feature type="compositionally biased region" description="Basic and acidic residues" evidence="5">
    <location>
        <begin position="11"/>
        <end position="20"/>
    </location>
</feature>
<comment type="subcellular location">
    <subcellularLocation>
        <location evidence="4">Cytoplasm</location>
    </subcellularLocation>
</comment>
<comment type="function">
    <text evidence="4">Catalyzes the formation of sulfite from adenosine 5'-phosphosulfate (APS) using thioredoxin as an electron donor.</text>
</comment>
<organism evidence="7 8">
    <name type="scientific">Kribbella voronezhensis</name>
    <dbReference type="NCBI Taxonomy" id="2512212"/>
    <lineage>
        <taxon>Bacteria</taxon>
        <taxon>Bacillati</taxon>
        <taxon>Actinomycetota</taxon>
        <taxon>Actinomycetes</taxon>
        <taxon>Propionibacteriales</taxon>
        <taxon>Kribbellaceae</taxon>
        <taxon>Kribbella</taxon>
    </lineage>
</organism>
<evidence type="ECO:0000256" key="1">
    <source>
        <dbReference type="ARBA" id="ARBA00009732"/>
    </source>
</evidence>
<sequence>MPALCTGLSAEDDRTAGERGMSDLKTLAEEANERLADASAQEVLAWARETFGDELVVTASMADGALPHLAAEAAPGVDVLFLDTGYHFPETIGTRDAVAATLSINLINATPKQTVAEQDATYGKDLFAREPDKCCALRKVEPLNRVLSGYKAWVTGVRREEAPTRANTQVVEYDAKRDMVKLNPLAPWTQEDLDGYIADNGVLVNLLQYDGYPSIGCAPCTKQVAPGEDPRSGRWAGQGKIECGLHV</sequence>
<comment type="pathway">
    <text evidence="3 4">Sulfur metabolism; hydrogen sulfide biosynthesis; sulfite from sulfate.</text>
</comment>
<evidence type="ECO:0000313" key="7">
    <source>
        <dbReference type="EMBL" id="TDU84534.1"/>
    </source>
</evidence>
<keyword evidence="8" id="KW-1185">Reference proteome</keyword>
<dbReference type="InterPro" id="IPR014729">
    <property type="entry name" value="Rossmann-like_a/b/a_fold"/>
</dbReference>
<dbReference type="PIRSF" id="PIRSF000857">
    <property type="entry name" value="PAPS_reductase"/>
    <property type="match status" value="1"/>
</dbReference>
<evidence type="ECO:0000256" key="2">
    <source>
        <dbReference type="ARBA" id="ARBA00023002"/>
    </source>
</evidence>
<dbReference type="PANTHER" id="PTHR46509:SF1">
    <property type="entry name" value="PHOSPHOADENOSINE PHOSPHOSULFATE REDUCTASE"/>
    <property type="match status" value="1"/>
</dbReference>
<dbReference type="EC" id="1.8.4.10" evidence="4"/>
<accession>A0A4R7SYW0</accession>
<gene>
    <name evidence="4" type="primary">cysH</name>
    <name evidence="7" type="ORF">EV138_7013</name>
</gene>
<evidence type="ECO:0000256" key="5">
    <source>
        <dbReference type="SAM" id="MobiDB-lite"/>
    </source>
</evidence>
<keyword evidence="4" id="KW-0963">Cytoplasm</keyword>
<protein>
    <recommendedName>
        <fullName evidence="4">Adenosine 5'-phosphosulfate reductase</fullName>
        <shortName evidence="4">APS reductase</shortName>
        <ecNumber evidence="4">1.8.4.10</ecNumber>
    </recommendedName>
    <alternativeName>
        <fullName evidence="4">5'-adenylylsulfate reductase</fullName>
    </alternativeName>
    <alternativeName>
        <fullName evidence="4">Thioredoxin-dependent 5'-adenylylsulfate reductase</fullName>
    </alternativeName>
</protein>
<dbReference type="GO" id="GO:0005737">
    <property type="term" value="C:cytoplasm"/>
    <property type="evidence" value="ECO:0007669"/>
    <property type="project" value="UniProtKB-SubCell"/>
</dbReference>
<dbReference type="GO" id="GO:0004604">
    <property type="term" value="F:phosphoadenylyl-sulfate reductase (thioredoxin) activity"/>
    <property type="evidence" value="ECO:0007669"/>
    <property type="project" value="UniProtKB-UniRule"/>
</dbReference>
<dbReference type="PANTHER" id="PTHR46509">
    <property type="entry name" value="PHOSPHOADENOSINE PHOSPHOSULFATE REDUCTASE"/>
    <property type="match status" value="1"/>
</dbReference>
<dbReference type="SUPFAM" id="SSF52402">
    <property type="entry name" value="Adenine nucleotide alpha hydrolases-like"/>
    <property type="match status" value="1"/>
</dbReference>
<evidence type="ECO:0000256" key="4">
    <source>
        <dbReference type="HAMAP-Rule" id="MF_00063"/>
    </source>
</evidence>
<keyword evidence="4" id="KW-0408">Iron</keyword>
<feature type="binding site" evidence="4">
    <location>
        <position position="134"/>
    </location>
    <ligand>
        <name>[4Fe-4S] cluster</name>
        <dbReference type="ChEBI" id="CHEBI:49883"/>
    </ligand>
</feature>
<dbReference type="Pfam" id="PF01507">
    <property type="entry name" value="PAPS_reduct"/>
    <property type="match status" value="1"/>
</dbReference>
<name>A0A4R7SYW0_9ACTN</name>
<dbReference type="Proteomes" id="UP000295151">
    <property type="component" value="Unassembled WGS sequence"/>
</dbReference>
<feature type="active site" description="Nucleophile; cysteine thiosulfonate intermediate" evidence="4">
    <location>
        <position position="243"/>
    </location>
</feature>
<evidence type="ECO:0000256" key="3">
    <source>
        <dbReference type="ARBA" id="ARBA00024327"/>
    </source>
</evidence>
<keyword evidence="4" id="KW-0411">Iron-sulfur</keyword>
<feature type="domain" description="Phosphoadenosine phosphosulphate reductase" evidence="6">
    <location>
        <begin position="60"/>
        <end position="222"/>
    </location>
</feature>
<keyword evidence="4" id="KW-0479">Metal-binding</keyword>
<feature type="region of interest" description="Disordered" evidence="5">
    <location>
        <begin position="1"/>
        <end position="20"/>
    </location>
</feature>
<dbReference type="HAMAP" id="MF_00063">
    <property type="entry name" value="CysH"/>
    <property type="match status" value="1"/>
</dbReference>
<keyword evidence="2 4" id="KW-0560">Oxidoreductase</keyword>
<comment type="cofactor">
    <cofactor evidence="4">
        <name>[4Fe-4S] cluster</name>
        <dbReference type="ChEBI" id="CHEBI:49883"/>
    </cofactor>
    <text evidence="4">Binds 1 [4Fe-4S] cluster per subunit.</text>
</comment>
<dbReference type="EMBL" id="SOCE01000002">
    <property type="protein sequence ID" value="TDU84534.1"/>
    <property type="molecule type" value="Genomic_DNA"/>
</dbReference>
<dbReference type="NCBIfam" id="NF002537">
    <property type="entry name" value="PRK02090.1"/>
    <property type="match status" value="1"/>
</dbReference>
<comment type="catalytic activity">
    <reaction evidence="4">
        <text>[thioredoxin]-disulfide + sulfite + AMP + 2 H(+) = adenosine 5'-phosphosulfate + [thioredoxin]-dithiol</text>
        <dbReference type="Rhea" id="RHEA:21976"/>
        <dbReference type="Rhea" id="RHEA-COMP:10698"/>
        <dbReference type="Rhea" id="RHEA-COMP:10700"/>
        <dbReference type="ChEBI" id="CHEBI:15378"/>
        <dbReference type="ChEBI" id="CHEBI:17359"/>
        <dbReference type="ChEBI" id="CHEBI:29950"/>
        <dbReference type="ChEBI" id="CHEBI:50058"/>
        <dbReference type="ChEBI" id="CHEBI:58243"/>
        <dbReference type="ChEBI" id="CHEBI:456215"/>
        <dbReference type="EC" id="1.8.4.10"/>
    </reaction>
</comment>
<dbReference type="GO" id="GO:0043866">
    <property type="term" value="F:adenylyl-sulfate reductase (thioredoxin) activity"/>
    <property type="evidence" value="ECO:0007669"/>
    <property type="project" value="UniProtKB-EC"/>
</dbReference>
<dbReference type="GO" id="GO:0046872">
    <property type="term" value="F:metal ion binding"/>
    <property type="evidence" value="ECO:0007669"/>
    <property type="project" value="UniProtKB-KW"/>
</dbReference>
<dbReference type="Gene3D" id="3.40.50.620">
    <property type="entry name" value="HUPs"/>
    <property type="match status" value="1"/>
</dbReference>
<dbReference type="GO" id="GO:0070814">
    <property type="term" value="P:hydrogen sulfide biosynthetic process"/>
    <property type="evidence" value="ECO:0007669"/>
    <property type="project" value="UniProtKB-UniRule"/>
</dbReference>
<dbReference type="InterPro" id="IPR004511">
    <property type="entry name" value="PAPS/APS_Rdtase"/>
</dbReference>
<dbReference type="AlphaFoldDB" id="A0A4R7SYW0"/>
<feature type="binding site" evidence="4">
    <location>
        <position position="220"/>
    </location>
    <ligand>
        <name>[4Fe-4S] cluster</name>
        <dbReference type="ChEBI" id="CHEBI:49883"/>
    </ligand>
</feature>
<comment type="caution">
    <text evidence="7">The sequence shown here is derived from an EMBL/GenBank/DDBJ whole genome shotgun (WGS) entry which is preliminary data.</text>
</comment>
<dbReference type="NCBIfam" id="TIGR00434">
    <property type="entry name" value="cysH"/>
    <property type="match status" value="1"/>
</dbReference>
<comment type="similarity">
    <text evidence="1 4">Belongs to the PAPS reductase family. CysH subfamily.</text>
</comment>
<feature type="binding site" evidence="4">
    <location>
        <position position="135"/>
    </location>
    <ligand>
        <name>[4Fe-4S] cluster</name>
        <dbReference type="ChEBI" id="CHEBI:49883"/>
    </ligand>
</feature>
<dbReference type="GO" id="GO:0051539">
    <property type="term" value="F:4 iron, 4 sulfur cluster binding"/>
    <property type="evidence" value="ECO:0007669"/>
    <property type="project" value="UniProtKB-UniRule"/>
</dbReference>
<evidence type="ECO:0000259" key="6">
    <source>
        <dbReference type="Pfam" id="PF01507"/>
    </source>
</evidence>
<evidence type="ECO:0000313" key="8">
    <source>
        <dbReference type="Proteomes" id="UP000295151"/>
    </source>
</evidence>
<proteinExistence type="inferred from homology"/>
<dbReference type="CDD" id="cd23945">
    <property type="entry name" value="PAPS_reductase"/>
    <property type="match status" value="1"/>
</dbReference>
<dbReference type="InterPro" id="IPR002500">
    <property type="entry name" value="PAPS_reduct_dom"/>
</dbReference>